<name>A0A915JDB0_ROMCU</name>
<protein>
    <submittedName>
        <fullName evidence="2">Uncharacterized protein</fullName>
    </submittedName>
</protein>
<keyword evidence="1" id="KW-1185">Reference proteome</keyword>
<dbReference type="WBParaSite" id="nRc.2.0.1.t23790-RA">
    <property type="protein sequence ID" value="nRc.2.0.1.t23790-RA"/>
    <property type="gene ID" value="nRc.2.0.1.g23790"/>
</dbReference>
<evidence type="ECO:0000313" key="1">
    <source>
        <dbReference type="Proteomes" id="UP000887565"/>
    </source>
</evidence>
<proteinExistence type="predicted"/>
<organism evidence="1 2">
    <name type="scientific">Romanomermis culicivorax</name>
    <name type="common">Nematode worm</name>
    <dbReference type="NCBI Taxonomy" id="13658"/>
    <lineage>
        <taxon>Eukaryota</taxon>
        <taxon>Metazoa</taxon>
        <taxon>Ecdysozoa</taxon>
        <taxon>Nematoda</taxon>
        <taxon>Enoplea</taxon>
        <taxon>Dorylaimia</taxon>
        <taxon>Mermithida</taxon>
        <taxon>Mermithoidea</taxon>
        <taxon>Mermithidae</taxon>
        <taxon>Romanomermis</taxon>
    </lineage>
</organism>
<evidence type="ECO:0000313" key="2">
    <source>
        <dbReference type="WBParaSite" id="nRc.2.0.1.t23790-RA"/>
    </source>
</evidence>
<dbReference type="AlphaFoldDB" id="A0A915JDB0"/>
<accession>A0A915JDB0</accession>
<reference evidence="2" key="1">
    <citation type="submission" date="2022-11" db="UniProtKB">
        <authorList>
            <consortium name="WormBaseParasite"/>
        </authorList>
    </citation>
    <scope>IDENTIFICATION</scope>
</reference>
<dbReference type="Proteomes" id="UP000887565">
    <property type="component" value="Unplaced"/>
</dbReference>
<sequence>MTQRRRVDVDERGTAVHKLLLLRRWSSSGLRRRLLIEHLLLLLLLHQIKSFLDVYLQENDTIAAGAWQDELWVTIVVDVDVYACDFDGATGM</sequence>